<gene>
    <name evidence="2" type="ORF">GCM10020366_26450</name>
</gene>
<dbReference type="Pfam" id="PF13468">
    <property type="entry name" value="Glyoxalase_3"/>
    <property type="match status" value="1"/>
</dbReference>
<dbReference type="InterPro" id="IPR029068">
    <property type="entry name" value="Glyas_Bleomycin-R_OHBP_Dase"/>
</dbReference>
<sequence length="232" mass="25163">MSARCSHVLLRVDDLAAAVADFRAAGFQVDFATAEERALHAHVWFPDGPIVELLTTPRGARWFRLPLELFFGRGAGKRMVRWARQAEGFCDVAVLTPRDGFAGRLAALARAGVPSGRAVRWKRRRPDGARTEFSFAYPRNDRLPFLVTPYDPPQHPPAVAHPNGATALRTVEVGVRARDLPAFRALVGDAPGFRVREAPVTGVLAIEIAGLDHDVDPALTHGAVLRAAPADG</sequence>
<dbReference type="RefSeq" id="WP_224965846.1">
    <property type="nucleotide sequence ID" value="NZ_BAAAYK010000038.1"/>
</dbReference>
<dbReference type="Gene3D" id="3.10.180.10">
    <property type="entry name" value="2,3-Dihydroxybiphenyl 1,2-Dioxygenase, domain 1"/>
    <property type="match status" value="1"/>
</dbReference>
<evidence type="ECO:0000313" key="3">
    <source>
        <dbReference type="Proteomes" id="UP001500483"/>
    </source>
</evidence>
<accession>A0ABP6RN34</accession>
<evidence type="ECO:0000313" key="2">
    <source>
        <dbReference type="EMBL" id="GAA3357628.1"/>
    </source>
</evidence>
<keyword evidence="3" id="KW-1185">Reference proteome</keyword>
<dbReference type="InterPro" id="IPR025870">
    <property type="entry name" value="Glyoxalase-like_dom"/>
</dbReference>
<dbReference type="Proteomes" id="UP001500483">
    <property type="component" value="Unassembled WGS sequence"/>
</dbReference>
<reference evidence="3" key="1">
    <citation type="journal article" date="2019" name="Int. J. Syst. Evol. Microbiol.">
        <title>The Global Catalogue of Microorganisms (GCM) 10K type strain sequencing project: providing services to taxonomists for standard genome sequencing and annotation.</title>
        <authorList>
            <consortium name="The Broad Institute Genomics Platform"/>
            <consortium name="The Broad Institute Genome Sequencing Center for Infectious Disease"/>
            <person name="Wu L."/>
            <person name="Ma J."/>
        </authorList>
    </citation>
    <scope>NUCLEOTIDE SEQUENCE [LARGE SCALE GENOMIC DNA]</scope>
    <source>
        <strain evidence="3">JCM 9687</strain>
    </source>
</reference>
<proteinExistence type="predicted"/>
<comment type="caution">
    <text evidence="2">The sequence shown here is derived from an EMBL/GenBank/DDBJ whole genome shotgun (WGS) entry which is preliminary data.</text>
</comment>
<evidence type="ECO:0000259" key="1">
    <source>
        <dbReference type="Pfam" id="PF13468"/>
    </source>
</evidence>
<name>A0ABP6RN34_9PSEU</name>
<dbReference type="SUPFAM" id="SSF54593">
    <property type="entry name" value="Glyoxalase/Bleomycin resistance protein/Dihydroxybiphenyl dioxygenase"/>
    <property type="match status" value="1"/>
</dbReference>
<protein>
    <recommendedName>
        <fullName evidence="1">Glyoxalase-like domain-containing protein</fullName>
    </recommendedName>
</protein>
<organism evidence="2 3">
    <name type="scientific">Saccharopolyspora gregorii</name>
    <dbReference type="NCBI Taxonomy" id="33914"/>
    <lineage>
        <taxon>Bacteria</taxon>
        <taxon>Bacillati</taxon>
        <taxon>Actinomycetota</taxon>
        <taxon>Actinomycetes</taxon>
        <taxon>Pseudonocardiales</taxon>
        <taxon>Pseudonocardiaceae</taxon>
        <taxon>Saccharopolyspora</taxon>
    </lineage>
</organism>
<dbReference type="EMBL" id="BAAAYK010000038">
    <property type="protein sequence ID" value="GAA3357628.1"/>
    <property type="molecule type" value="Genomic_DNA"/>
</dbReference>
<feature type="domain" description="Glyoxalase-like" evidence="1">
    <location>
        <begin position="7"/>
        <end position="180"/>
    </location>
</feature>